<dbReference type="Proteomes" id="UP001232063">
    <property type="component" value="Unassembled WGS sequence"/>
</dbReference>
<dbReference type="Pfam" id="PF12867">
    <property type="entry name" value="DinB_2"/>
    <property type="match status" value="1"/>
</dbReference>
<evidence type="ECO:0000259" key="1">
    <source>
        <dbReference type="Pfam" id="PF12867"/>
    </source>
</evidence>
<dbReference type="SUPFAM" id="SSF109854">
    <property type="entry name" value="DinB/YfiT-like putative metalloenzymes"/>
    <property type="match status" value="1"/>
</dbReference>
<dbReference type="RefSeq" id="WP_314513655.1">
    <property type="nucleotide sequence ID" value="NZ_JASJOU010000007.1"/>
</dbReference>
<keyword evidence="3" id="KW-1185">Reference proteome</keyword>
<name>A0AAE3R850_9BACT</name>
<feature type="domain" description="DinB-like" evidence="1">
    <location>
        <begin position="17"/>
        <end position="177"/>
    </location>
</feature>
<protein>
    <submittedName>
        <fullName evidence="2">DinB family protein</fullName>
    </submittedName>
</protein>
<evidence type="ECO:0000313" key="2">
    <source>
        <dbReference type="EMBL" id="MDJ1503149.1"/>
    </source>
</evidence>
<dbReference type="EMBL" id="JASJOU010000007">
    <property type="protein sequence ID" value="MDJ1503149.1"/>
    <property type="molecule type" value="Genomic_DNA"/>
</dbReference>
<sequence length="194" mass="22235">MKPVLKDQLLDSLEEQVEQHLRQCVEQFQNLSEDILLAPAANGGWSIAQCLEHLNSYGKYYLPQIQKGLTKAQSKPNVETFRSTWLGMYFNRMMDPQIGTGKYKAFKGHIPDQNLNPYAVVAEFIQQQETLLSYICQARHVDLNCIRIPISILQWIRLKLGDVLQFLIAHNERHIVQAQRNISISASIVNSEQA</sequence>
<reference evidence="2" key="1">
    <citation type="submission" date="2023-05" db="EMBL/GenBank/DDBJ databases">
        <authorList>
            <person name="Zhang X."/>
        </authorList>
    </citation>
    <scope>NUCLEOTIDE SEQUENCE</scope>
    <source>
        <strain evidence="2">BD1B2-1</strain>
    </source>
</reference>
<organism evidence="2 3">
    <name type="scientific">Xanthocytophaga agilis</name>
    <dbReference type="NCBI Taxonomy" id="3048010"/>
    <lineage>
        <taxon>Bacteria</taxon>
        <taxon>Pseudomonadati</taxon>
        <taxon>Bacteroidota</taxon>
        <taxon>Cytophagia</taxon>
        <taxon>Cytophagales</taxon>
        <taxon>Rhodocytophagaceae</taxon>
        <taxon>Xanthocytophaga</taxon>
    </lineage>
</organism>
<comment type="caution">
    <text evidence="2">The sequence shown here is derived from an EMBL/GenBank/DDBJ whole genome shotgun (WGS) entry which is preliminary data.</text>
</comment>
<dbReference type="Gene3D" id="1.20.120.450">
    <property type="entry name" value="dinb family like domain"/>
    <property type="match status" value="1"/>
</dbReference>
<proteinExistence type="predicted"/>
<accession>A0AAE3R850</accession>
<evidence type="ECO:0000313" key="3">
    <source>
        <dbReference type="Proteomes" id="UP001232063"/>
    </source>
</evidence>
<dbReference type="InterPro" id="IPR024775">
    <property type="entry name" value="DinB-like"/>
</dbReference>
<dbReference type="AlphaFoldDB" id="A0AAE3R850"/>
<dbReference type="InterPro" id="IPR034660">
    <property type="entry name" value="DinB/YfiT-like"/>
</dbReference>
<gene>
    <name evidence="2" type="ORF">QNI22_20945</name>
</gene>